<dbReference type="SUPFAM" id="SSF74788">
    <property type="entry name" value="Cullin repeat-like"/>
    <property type="match status" value="1"/>
</dbReference>
<protein>
    <recommendedName>
        <fullName evidence="2">Cullin N-terminal domain-containing protein</fullName>
    </recommendedName>
</protein>
<dbReference type="InterPro" id="IPR016159">
    <property type="entry name" value="Cullin_repeat-like_dom_sf"/>
</dbReference>
<dbReference type="AlphaFoldDB" id="A0AAD4K8V7"/>
<evidence type="ECO:0000313" key="3">
    <source>
        <dbReference type="EMBL" id="KAH8378234.1"/>
    </source>
</evidence>
<comment type="similarity">
    <text evidence="1">Belongs to the cullin family.</text>
</comment>
<proteinExistence type="inferred from homology"/>
<dbReference type="Proteomes" id="UP001200034">
    <property type="component" value="Unassembled WGS sequence"/>
</dbReference>
<evidence type="ECO:0000313" key="4">
    <source>
        <dbReference type="Proteomes" id="UP001200034"/>
    </source>
</evidence>
<evidence type="ECO:0000256" key="1">
    <source>
        <dbReference type="ARBA" id="ARBA00006019"/>
    </source>
</evidence>
<dbReference type="FunFam" id="1.20.1310.10:FF:000001">
    <property type="entry name" value="Cullin 3"/>
    <property type="match status" value="1"/>
</dbReference>
<sequence>MDERYVKYVWIILKNAIQSLQRDNPGLSHEELYHKAYEVVMNKHGFKMYNGLRELLTEHLQTKVLPELLENLDGQLLSKLNEVWIEHQTSMRMLGDMLGYMDGTYAAQRGLESVYVMGLQIFRYEIVGFKAIELALREKLLDMIKLQRLGETIEHLEIKNACKMLVILGKGSRYVYEETFEKSFLTQTTEYYEQESKMILENKTVDYEQEMKLQIAKESARISEYLDKETQQRVKQLLEEIVEKYRTKNV</sequence>
<dbReference type="PANTHER" id="PTHR11932">
    <property type="entry name" value="CULLIN"/>
    <property type="match status" value="1"/>
</dbReference>
<gene>
    <name evidence="3" type="ORF">KR093_010319</name>
</gene>
<organism evidence="3 4">
    <name type="scientific">Drosophila rubida</name>
    <dbReference type="NCBI Taxonomy" id="30044"/>
    <lineage>
        <taxon>Eukaryota</taxon>
        <taxon>Metazoa</taxon>
        <taxon>Ecdysozoa</taxon>
        <taxon>Arthropoda</taxon>
        <taxon>Hexapoda</taxon>
        <taxon>Insecta</taxon>
        <taxon>Pterygota</taxon>
        <taxon>Neoptera</taxon>
        <taxon>Endopterygota</taxon>
        <taxon>Diptera</taxon>
        <taxon>Brachycera</taxon>
        <taxon>Muscomorpha</taxon>
        <taxon>Ephydroidea</taxon>
        <taxon>Drosophilidae</taxon>
        <taxon>Drosophila</taxon>
    </lineage>
</organism>
<evidence type="ECO:0000259" key="2">
    <source>
        <dbReference type="Pfam" id="PF00888"/>
    </source>
</evidence>
<reference evidence="3" key="1">
    <citation type="journal article" date="2021" name="Mol. Ecol. Resour.">
        <title>Phylogenomic analyses of the genus Drosophila reveals genomic signals of climate adaptation.</title>
        <authorList>
            <person name="Li F."/>
            <person name="Rane R.V."/>
            <person name="Luria V."/>
            <person name="Xiong Z."/>
            <person name="Chen J."/>
            <person name="Li Z."/>
            <person name="Catullo R.A."/>
            <person name="Griffin P.C."/>
            <person name="Schiffer M."/>
            <person name="Pearce S."/>
            <person name="Lee S.F."/>
            <person name="McElroy K."/>
            <person name="Stocker A."/>
            <person name="Shirriffs J."/>
            <person name="Cockerell F."/>
            <person name="Coppin C."/>
            <person name="Sgro C.M."/>
            <person name="Karger A."/>
            <person name="Cain J.W."/>
            <person name="Weber J.A."/>
            <person name="Santpere G."/>
            <person name="Kirschner M.W."/>
            <person name="Hoffmann A.A."/>
            <person name="Oakeshott J.G."/>
            <person name="Zhang G."/>
        </authorList>
    </citation>
    <scope>NUCLEOTIDE SEQUENCE</scope>
    <source>
        <strain evidence="3">BGI-SZ-2011g</strain>
    </source>
</reference>
<dbReference type="Pfam" id="PF00888">
    <property type="entry name" value="Cullin"/>
    <property type="match status" value="1"/>
</dbReference>
<dbReference type="InterPro" id="IPR001373">
    <property type="entry name" value="Cullin_N"/>
</dbReference>
<feature type="domain" description="Cullin N-terminal" evidence="2">
    <location>
        <begin position="10"/>
        <end position="242"/>
    </location>
</feature>
<dbReference type="EMBL" id="JAJJHW010001127">
    <property type="protein sequence ID" value="KAH8378234.1"/>
    <property type="molecule type" value="Genomic_DNA"/>
</dbReference>
<accession>A0AAD4K8V7</accession>
<dbReference type="Gene3D" id="1.20.1310.10">
    <property type="entry name" value="Cullin Repeats"/>
    <property type="match status" value="2"/>
</dbReference>
<dbReference type="GO" id="GO:0006511">
    <property type="term" value="P:ubiquitin-dependent protein catabolic process"/>
    <property type="evidence" value="ECO:0007669"/>
    <property type="project" value="InterPro"/>
</dbReference>
<dbReference type="GO" id="GO:0031625">
    <property type="term" value="F:ubiquitin protein ligase binding"/>
    <property type="evidence" value="ECO:0007669"/>
    <property type="project" value="InterPro"/>
</dbReference>
<dbReference type="InterPro" id="IPR045093">
    <property type="entry name" value="Cullin"/>
</dbReference>
<name>A0AAD4K8V7_9MUSC</name>
<keyword evidence="4" id="KW-1185">Reference proteome</keyword>
<comment type="caution">
    <text evidence="3">The sequence shown here is derived from an EMBL/GenBank/DDBJ whole genome shotgun (WGS) entry which is preliminary data.</text>
</comment>